<comment type="caution">
    <text evidence="3">The sequence shown here is derived from an EMBL/GenBank/DDBJ whole genome shotgun (WGS) entry which is preliminary data.</text>
</comment>
<feature type="domain" description="Insertion element IS402-like" evidence="2">
    <location>
        <begin position="5"/>
        <end position="77"/>
    </location>
</feature>
<sequence>MEYMLTDAQWARIAPLLPGREGTSGGRGQDNRRFVEAVLWLLRNGCRWRALPPAWGNWHTTYTRFQRWTASGVWARVLAAVQQDDALHTLLVDSTTVRAHQHASGARKKTGPQALGRSRGGLTTKLHTVADARGRFMRGGLTAGQRHDAPRALPLLDGLAPAYLIADRGYDSDPLVAALAARGTCAVIPPRRKRRHPRAYDAARYAQRHPIERLFSRLKQFRRVATRYDKLDAHFLAFVHLAATVLWLRDC</sequence>
<organism evidence="3 4">
    <name type="scientific">Hymenobacter endophyticus</name>
    <dbReference type="NCBI Taxonomy" id="3076335"/>
    <lineage>
        <taxon>Bacteria</taxon>
        <taxon>Pseudomonadati</taxon>
        <taxon>Bacteroidota</taxon>
        <taxon>Cytophagia</taxon>
        <taxon>Cytophagales</taxon>
        <taxon>Hymenobacteraceae</taxon>
        <taxon>Hymenobacter</taxon>
    </lineage>
</organism>
<dbReference type="RefSeq" id="WP_316000263.1">
    <property type="nucleotide sequence ID" value="NZ_JAWDJT010000036.1"/>
</dbReference>
<evidence type="ECO:0000259" key="1">
    <source>
        <dbReference type="Pfam" id="PF01609"/>
    </source>
</evidence>
<name>A0ABU3TNK2_9BACT</name>
<reference evidence="3 4" key="1">
    <citation type="submission" date="2023-10" db="EMBL/GenBank/DDBJ databases">
        <title>Hymenobacter endophyticus sp. nov., an isolate from the leaf tissues of wheat.</title>
        <authorList>
            <person name="Dai Y."/>
        </authorList>
    </citation>
    <scope>NUCLEOTIDE SEQUENCE [LARGE SCALE GENOMIC DNA]</scope>
    <source>
        <strain evidence="3 4">ZK17L-C2</strain>
    </source>
</reference>
<dbReference type="NCBIfam" id="NF033580">
    <property type="entry name" value="transpos_IS5_3"/>
    <property type="match status" value="1"/>
</dbReference>
<dbReference type="PANTHER" id="PTHR30007">
    <property type="entry name" value="PHP DOMAIN PROTEIN"/>
    <property type="match status" value="1"/>
</dbReference>
<dbReference type="Proteomes" id="UP001250698">
    <property type="component" value="Unassembled WGS sequence"/>
</dbReference>
<proteinExistence type="predicted"/>
<dbReference type="InterPro" id="IPR002559">
    <property type="entry name" value="Transposase_11"/>
</dbReference>
<evidence type="ECO:0000259" key="2">
    <source>
        <dbReference type="Pfam" id="PF13340"/>
    </source>
</evidence>
<dbReference type="InterPro" id="IPR025161">
    <property type="entry name" value="IS402-like_dom"/>
</dbReference>
<dbReference type="EMBL" id="JAWDJT010000036">
    <property type="protein sequence ID" value="MDU0372912.1"/>
    <property type="molecule type" value="Genomic_DNA"/>
</dbReference>
<gene>
    <name evidence="3" type="ORF">ROI90_21085</name>
</gene>
<dbReference type="Pfam" id="PF01609">
    <property type="entry name" value="DDE_Tnp_1"/>
    <property type="match status" value="1"/>
</dbReference>
<keyword evidence="4" id="KW-1185">Reference proteome</keyword>
<evidence type="ECO:0000313" key="3">
    <source>
        <dbReference type="EMBL" id="MDU0372912.1"/>
    </source>
</evidence>
<dbReference type="PANTHER" id="PTHR30007:SF1">
    <property type="entry name" value="BLR1914 PROTEIN"/>
    <property type="match status" value="1"/>
</dbReference>
<accession>A0ABU3TNK2</accession>
<dbReference type="Pfam" id="PF13340">
    <property type="entry name" value="DUF4096"/>
    <property type="match status" value="1"/>
</dbReference>
<protein>
    <submittedName>
        <fullName evidence="3">IS5 family transposase</fullName>
    </submittedName>
</protein>
<feature type="domain" description="Transposase IS4-like" evidence="1">
    <location>
        <begin position="90"/>
        <end position="244"/>
    </location>
</feature>
<evidence type="ECO:0000313" key="4">
    <source>
        <dbReference type="Proteomes" id="UP001250698"/>
    </source>
</evidence>